<evidence type="ECO:0000313" key="5">
    <source>
        <dbReference type="Proteomes" id="UP000326464"/>
    </source>
</evidence>
<evidence type="ECO:0000256" key="2">
    <source>
        <dbReference type="SAM" id="MobiDB-lite"/>
    </source>
</evidence>
<accession>A0A7X1TN19</accession>
<reference evidence="5" key="1">
    <citation type="submission" date="2019-07" db="EMBL/GenBank/DDBJ databases">
        <title>Arthrobacter KR32 sp. nov., isolated from mountain cheese made of cows milk.</title>
        <authorList>
            <person name="Flegler A."/>
        </authorList>
    </citation>
    <scope>NUCLEOTIDE SEQUENCE [LARGE SCALE GENOMIC DNA]</scope>
    <source>
        <strain evidence="5">KR32</strain>
    </source>
</reference>
<keyword evidence="1" id="KW-0732">Signal</keyword>
<dbReference type="Proteomes" id="UP000326464">
    <property type="component" value="Unassembled WGS sequence"/>
</dbReference>
<evidence type="ECO:0000256" key="1">
    <source>
        <dbReference type="ARBA" id="ARBA00022729"/>
    </source>
</evidence>
<dbReference type="InterPro" id="IPR016047">
    <property type="entry name" value="M23ase_b-sheet_dom"/>
</dbReference>
<feature type="compositionally biased region" description="Basic and acidic residues" evidence="2">
    <location>
        <begin position="11"/>
        <end position="22"/>
    </location>
</feature>
<keyword evidence="5" id="KW-1185">Reference proteome</keyword>
<dbReference type="SUPFAM" id="SSF51261">
    <property type="entry name" value="Duplicated hybrid motif"/>
    <property type="match status" value="1"/>
</dbReference>
<evidence type="ECO:0000313" key="4">
    <source>
        <dbReference type="EMBL" id="MPY10242.1"/>
    </source>
</evidence>
<protein>
    <submittedName>
        <fullName evidence="4">Peptidoglycan DD-metalloendopeptidase family protein</fullName>
    </submittedName>
</protein>
<dbReference type="CDD" id="cd12797">
    <property type="entry name" value="M23_peptidase"/>
    <property type="match status" value="1"/>
</dbReference>
<dbReference type="Pfam" id="PF01551">
    <property type="entry name" value="Peptidase_M23"/>
    <property type="match status" value="1"/>
</dbReference>
<feature type="region of interest" description="Disordered" evidence="2">
    <location>
        <begin position="1"/>
        <end position="127"/>
    </location>
</feature>
<feature type="compositionally biased region" description="Low complexity" evidence="2">
    <location>
        <begin position="110"/>
        <end position="119"/>
    </location>
</feature>
<comment type="caution">
    <text evidence="4">The sequence shown here is derived from an EMBL/GenBank/DDBJ whole genome shotgun (WGS) entry which is preliminary data.</text>
</comment>
<sequence length="352" mass="35711">MSQTVMSGRRRASDGRVHQQDTRRRRAEGHPADPSPTARRMTHVLPAPAARASEAPAPAWIAPEASERPPTSLPSRRALRAARSADTAASPILPSRRSLREAASAPAGVRTTAPRAAGGHRAGGRPTRLERLRGNAATAGIVLASAGLVMGAVAPAAQGTAPQITTDAPAIPAPRSSPAVTAPADAAVTFGLVAAGPAADGIAPSIVTARALSASLTPAAKERKAFSVPVDNPVVASTFGYRVNPLGGSGEELHTGQDYASACGAAVKAADAGTVVDSGWHAYGGGQRIVVDHGDGLSTTYNHLSVLDVAAGARVARGDLLGAVGSTGNSTGCHLHFEVMVDDEKVDPQPWL</sequence>
<dbReference type="RefSeq" id="WP_152812981.1">
    <property type="nucleotide sequence ID" value="NZ_VJXX01000001.1"/>
</dbReference>
<proteinExistence type="predicted"/>
<dbReference type="AlphaFoldDB" id="A0A7X1TN19"/>
<name>A0A7X1TN19_9MICC</name>
<dbReference type="PANTHER" id="PTHR21666:SF289">
    <property type="entry name" value="L-ALA--D-GLU ENDOPEPTIDASE"/>
    <property type="match status" value="1"/>
</dbReference>
<dbReference type="GO" id="GO:0004222">
    <property type="term" value="F:metalloendopeptidase activity"/>
    <property type="evidence" value="ECO:0007669"/>
    <property type="project" value="TreeGrafter"/>
</dbReference>
<dbReference type="InterPro" id="IPR050570">
    <property type="entry name" value="Cell_wall_metabolism_enzyme"/>
</dbReference>
<feature type="compositionally biased region" description="Low complexity" evidence="2">
    <location>
        <begin position="46"/>
        <end position="64"/>
    </location>
</feature>
<dbReference type="PANTHER" id="PTHR21666">
    <property type="entry name" value="PEPTIDASE-RELATED"/>
    <property type="match status" value="1"/>
</dbReference>
<dbReference type="OrthoDB" id="1099523at2"/>
<feature type="compositionally biased region" description="Low complexity" evidence="2">
    <location>
        <begin position="73"/>
        <end position="91"/>
    </location>
</feature>
<dbReference type="InterPro" id="IPR011055">
    <property type="entry name" value="Dup_hybrid_motif"/>
</dbReference>
<feature type="domain" description="M23ase beta-sheet core" evidence="3">
    <location>
        <begin position="253"/>
        <end position="348"/>
    </location>
</feature>
<gene>
    <name evidence="4" type="ORF">FNH21_05825</name>
</gene>
<dbReference type="EMBL" id="VJXX01000001">
    <property type="protein sequence ID" value="MPY10242.1"/>
    <property type="molecule type" value="Genomic_DNA"/>
</dbReference>
<dbReference type="Gene3D" id="2.70.70.10">
    <property type="entry name" value="Glucose Permease (Domain IIA)"/>
    <property type="match status" value="1"/>
</dbReference>
<evidence type="ECO:0000259" key="3">
    <source>
        <dbReference type="Pfam" id="PF01551"/>
    </source>
</evidence>
<organism evidence="4 5">
    <name type="scientific">Arthrobacter bussei</name>
    <dbReference type="NCBI Taxonomy" id="2594179"/>
    <lineage>
        <taxon>Bacteria</taxon>
        <taxon>Bacillati</taxon>
        <taxon>Actinomycetota</taxon>
        <taxon>Actinomycetes</taxon>
        <taxon>Micrococcales</taxon>
        <taxon>Micrococcaceae</taxon>
        <taxon>Arthrobacter</taxon>
    </lineage>
</organism>